<dbReference type="Proteomes" id="UP000219453">
    <property type="component" value="Unassembled WGS sequence"/>
</dbReference>
<dbReference type="PRINTS" id="PR00332">
    <property type="entry name" value="HISTRIAD"/>
</dbReference>
<dbReference type="GO" id="GO:0009117">
    <property type="term" value="P:nucleotide metabolic process"/>
    <property type="evidence" value="ECO:0007669"/>
    <property type="project" value="TreeGrafter"/>
</dbReference>
<dbReference type="SUPFAM" id="SSF54197">
    <property type="entry name" value="HIT-like"/>
    <property type="match status" value="1"/>
</dbReference>
<reference evidence="5 6" key="1">
    <citation type="submission" date="2017-09" db="EMBL/GenBank/DDBJ databases">
        <authorList>
            <person name="Ehlers B."/>
            <person name="Leendertz F.H."/>
        </authorList>
    </citation>
    <scope>NUCLEOTIDE SEQUENCE [LARGE SCALE GENOMIC DNA]</scope>
    <source>
        <strain evidence="5 6">DSM 27208</strain>
    </source>
</reference>
<dbReference type="OrthoDB" id="26806at2157"/>
<keyword evidence="6" id="KW-1185">Reference proteome</keyword>
<dbReference type="PANTHER" id="PTHR46648">
    <property type="entry name" value="HIT FAMILY PROTEIN 1"/>
    <property type="match status" value="1"/>
</dbReference>
<name>A0A285N0X7_NATPI</name>
<dbReference type="PANTHER" id="PTHR46648:SF1">
    <property type="entry name" value="ADENOSINE 5'-MONOPHOSPHORAMIDASE HNT1"/>
    <property type="match status" value="1"/>
</dbReference>
<sequence>MAEDCEFCRIARGEGDAHTLYADDRTVAFLDENPAVEGHALVIPKAHRESVLGAEAASTGAVFETVRTVSNALSAAVDPDGFSVFHSTGSLVGNVEHAHVHVVPRFDDDEVHVALPRRRLTDQDGDRIAAAIRAEL</sequence>
<accession>A0A285N0X7</accession>
<feature type="short sequence motif" description="Histidine triad motif" evidence="2 3">
    <location>
        <begin position="97"/>
        <end position="101"/>
    </location>
</feature>
<dbReference type="EMBL" id="OBEJ01000001">
    <property type="protein sequence ID" value="SNZ03114.1"/>
    <property type="molecule type" value="Genomic_DNA"/>
</dbReference>
<protein>
    <submittedName>
        <fullName evidence="5">Histidine triad (HIT) family protein</fullName>
    </submittedName>
</protein>
<gene>
    <name evidence="5" type="ORF">SAMN06269185_0194</name>
</gene>
<evidence type="ECO:0000256" key="1">
    <source>
        <dbReference type="PIRSR" id="PIRSR601310-1"/>
    </source>
</evidence>
<dbReference type="Gene3D" id="3.30.428.10">
    <property type="entry name" value="HIT-like"/>
    <property type="match status" value="1"/>
</dbReference>
<dbReference type="GO" id="GO:0003824">
    <property type="term" value="F:catalytic activity"/>
    <property type="evidence" value="ECO:0007669"/>
    <property type="project" value="InterPro"/>
</dbReference>
<dbReference type="RefSeq" id="WP_097007253.1">
    <property type="nucleotide sequence ID" value="NZ_OBEJ01000001.1"/>
</dbReference>
<evidence type="ECO:0000256" key="3">
    <source>
        <dbReference type="PROSITE-ProRule" id="PRU00464"/>
    </source>
</evidence>
<proteinExistence type="predicted"/>
<evidence type="ECO:0000256" key="2">
    <source>
        <dbReference type="PIRSR" id="PIRSR601310-3"/>
    </source>
</evidence>
<dbReference type="InterPro" id="IPR036265">
    <property type="entry name" value="HIT-like_sf"/>
</dbReference>
<dbReference type="PROSITE" id="PS51084">
    <property type="entry name" value="HIT_2"/>
    <property type="match status" value="1"/>
</dbReference>
<dbReference type="Pfam" id="PF01230">
    <property type="entry name" value="HIT"/>
    <property type="match status" value="1"/>
</dbReference>
<evidence type="ECO:0000313" key="5">
    <source>
        <dbReference type="EMBL" id="SNZ03114.1"/>
    </source>
</evidence>
<feature type="domain" description="HIT" evidence="4">
    <location>
        <begin position="6"/>
        <end position="112"/>
    </location>
</feature>
<feature type="active site" description="Tele-AMP-histidine intermediate" evidence="1">
    <location>
        <position position="99"/>
    </location>
</feature>
<dbReference type="AlphaFoldDB" id="A0A285N0X7"/>
<dbReference type="InterPro" id="IPR011146">
    <property type="entry name" value="HIT-like"/>
</dbReference>
<dbReference type="InterPro" id="IPR001310">
    <property type="entry name" value="Histidine_triad_HIT"/>
</dbReference>
<evidence type="ECO:0000259" key="4">
    <source>
        <dbReference type="PROSITE" id="PS51084"/>
    </source>
</evidence>
<evidence type="ECO:0000313" key="6">
    <source>
        <dbReference type="Proteomes" id="UP000219453"/>
    </source>
</evidence>
<organism evidence="5 6">
    <name type="scientific">Natronoarchaeum philippinense</name>
    <dbReference type="NCBI Taxonomy" id="558529"/>
    <lineage>
        <taxon>Archaea</taxon>
        <taxon>Methanobacteriati</taxon>
        <taxon>Methanobacteriota</taxon>
        <taxon>Stenosarchaea group</taxon>
        <taxon>Halobacteria</taxon>
        <taxon>Halobacteriales</taxon>
        <taxon>Natronoarchaeaceae</taxon>
    </lineage>
</organism>